<sequence length="327" mass="36239">MSRKVFHNYKTLTENQKISLNCQYCTPEGSFGIHSETAGPLQLKAAGDSQANEYIIDNVDSWDSGKYDCYISQKLLFDTAALQGLFQNDGVTTKDSTLGIAALWQIDKTGIRGCVDSGCAISLQTLRHGERTTEVTYTQKFSAGLLAGTLLIHFMLYLKEPGLRTAYGKASLAGTLLGELVNPLVIHIDGDAPAFPVVTVSSPGRELWWLEFGTDIAPWSDPFTEDFVAIVLNEAHADYGKLKSGEQYDTPLFKELLASALEGIFRYFYRDQFSNEMTMEEDFQEGSIAMALKYMKDCFDIDTDTIENLHKSVRSMIRNPAGKGVAL</sequence>
<protein>
    <submittedName>
        <fullName evidence="1">Uncharacterized protein</fullName>
    </submittedName>
</protein>
<organism evidence="1 2">
    <name type="scientific">Megasphaera intestinihominis</name>
    <dbReference type="NCBI Taxonomy" id="3133159"/>
    <lineage>
        <taxon>Bacteria</taxon>
        <taxon>Bacillati</taxon>
        <taxon>Bacillota</taxon>
        <taxon>Negativicutes</taxon>
        <taxon>Veillonellales</taxon>
        <taxon>Veillonellaceae</taxon>
        <taxon>Megasphaera</taxon>
    </lineage>
</organism>
<dbReference type="RefSeq" id="WP_301877252.1">
    <property type="nucleotide sequence ID" value="NZ_JBBMEU010000050.1"/>
</dbReference>
<gene>
    <name evidence="1" type="ORF">WMO23_08490</name>
</gene>
<name>A0ABV1CZ07_9FIRM</name>
<evidence type="ECO:0000313" key="2">
    <source>
        <dbReference type="Proteomes" id="UP001433088"/>
    </source>
</evidence>
<dbReference type="Proteomes" id="UP001433088">
    <property type="component" value="Unassembled WGS sequence"/>
</dbReference>
<keyword evidence="2" id="KW-1185">Reference proteome</keyword>
<dbReference type="EMBL" id="JBBMEU010000050">
    <property type="protein sequence ID" value="MEQ2422761.1"/>
    <property type="molecule type" value="Genomic_DNA"/>
</dbReference>
<comment type="caution">
    <text evidence="1">The sequence shown here is derived from an EMBL/GenBank/DDBJ whole genome shotgun (WGS) entry which is preliminary data.</text>
</comment>
<evidence type="ECO:0000313" key="1">
    <source>
        <dbReference type="EMBL" id="MEQ2422761.1"/>
    </source>
</evidence>
<accession>A0ABV1CZ07</accession>
<proteinExistence type="predicted"/>
<reference evidence="1 2" key="1">
    <citation type="submission" date="2024-03" db="EMBL/GenBank/DDBJ databases">
        <title>Human intestinal bacterial collection.</title>
        <authorList>
            <person name="Pauvert C."/>
            <person name="Hitch T.C.A."/>
            <person name="Clavel T."/>
        </authorList>
    </citation>
    <scope>NUCLEOTIDE SEQUENCE [LARGE SCALE GENOMIC DNA]</scope>
    <source>
        <strain evidence="1 2">CLA-AA-H81</strain>
    </source>
</reference>